<keyword evidence="1" id="KW-0349">Heme</keyword>
<dbReference type="GO" id="GO:0020037">
    <property type="term" value="F:heme binding"/>
    <property type="evidence" value="ECO:0007669"/>
    <property type="project" value="InterPro"/>
</dbReference>
<dbReference type="InterPro" id="IPR036909">
    <property type="entry name" value="Cyt_c-like_dom_sf"/>
</dbReference>
<reference evidence="5" key="1">
    <citation type="submission" date="2016-10" db="EMBL/GenBank/DDBJ databases">
        <authorList>
            <person name="de Groot N.N."/>
        </authorList>
    </citation>
    <scope>NUCLEOTIDE SEQUENCE</scope>
</reference>
<protein>
    <submittedName>
        <fullName evidence="5">Probable thiol oxidoreductase with 2 cytochrome c heme-binding sites</fullName>
    </submittedName>
</protein>
<evidence type="ECO:0000313" key="5">
    <source>
        <dbReference type="EMBL" id="SFV54213.1"/>
    </source>
</evidence>
<dbReference type="PIRSF" id="PIRSF028099">
    <property type="entry name" value="DUF1111"/>
    <property type="match status" value="1"/>
</dbReference>
<dbReference type="PANTHER" id="PTHR30600:SF4">
    <property type="entry name" value="CYTOCHROME C DOMAIN-CONTAINING PROTEIN"/>
    <property type="match status" value="1"/>
</dbReference>
<name>A0A1W1BL36_9ZZZZ</name>
<feature type="domain" description="Cytochrome c" evidence="4">
    <location>
        <begin position="325"/>
        <end position="449"/>
    </location>
</feature>
<dbReference type="PANTHER" id="PTHR30600">
    <property type="entry name" value="CYTOCHROME C PEROXIDASE-RELATED"/>
    <property type="match status" value="1"/>
</dbReference>
<proteinExistence type="predicted"/>
<keyword evidence="3" id="KW-0408">Iron</keyword>
<evidence type="ECO:0000256" key="2">
    <source>
        <dbReference type="ARBA" id="ARBA00022723"/>
    </source>
</evidence>
<evidence type="ECO:0000259" key="4">
    <source>
        <dbReference type="PROSITE" id="PS51007"/>
    </source>
</evidence>
<dbReference type="PROSITE" id="PS51007">
    <property type="entry name" value="CYTC"/>
    <property type="match status" value="1"/>
</dbReference>
<organism evidence="5">
    <name type="scientific">hydrothermal vent metagenome</name>
    <dbReference type="NCBI Taxonomy" id="652676"/>
    <lineage>
        <taxon>unclassified sequences</taxon>
        <taxon>metagenomes</taxon>
        <taxon>ecological metagenomes</taxon>
    </lineage>
</organism>
<dbReference type="SUPFAM" id="SSF46626">
    <property type="entry name" value="Cytochrome c"/>
    <property type="match status" value="1"/>
</dbReference>
<dbReference type="InterPro" id="IPR051395">
    <property type="entry name" value="Cytochrome_c_Peroxidase/MauG"/>
</dbReference>
<keyword evidence="2" id="KW-0479">Metal-binding</keyword>
<dbReference type="EMBL" id="FPHF01000027">
    <property type="protein sequence ID" value="SFV54213.1"/>
    <property type="molecule type" value="Genomic_DNA"/>
</dbReference>
<dbReference type="PROSITE" id="PS51257">
    <property type="entry name" value="PROKAR_LIPOPROTEIN"/>
    <property type="match status" value="1"/>
</dbReference>
<dbReference type="GO" id="GO:0046872">
    <property type="term" value="F:metal ion binding"/>
    <property type="evidence" value="ECO:0007669"/>
    <property type="project" value="UniProtKB-KW"/>
</dbReference>
<dbReference type="Pfam" id="PF06537">
    <property type="entry name" value="DHOR"/>
    <property type="match status" value="1"/>
</dbReference>
<sequence length="449" mass="50002">MKTFIPLTLVALLATGCSTDTKEKKADIYTKTNTKNAFKEAIDLNYDDEDKHMLGRSFFNIPWAQAPSATSARDGLGPLYSANTCIHCHPNNGAGLPTENGVISRSLVMRLSISNIRNINNNLIMKNGFIPEPVYGGQLSLHANTNTPYEGRIHVSYNNVYAKYEDNTSYELQRPEYKLSHLQYGNLDKDVNIAPHIGLALIGLGYIEKIKEKDILANEDIKDKNQDGISGKANWVYNPETNTTQLGRFTWKAAAASVKQQVGNAAHNDMSLSNPLYPGDNCTQTQIECLKAKALSEGFDLPMKRLDAIAFYLKTLKIPVQRKSKHFEEGEKIFKTIGCITCHTSSYILSDGNTIHPYSDLLLHDMGDELSDGHTMFKADANEFRTPPLWGIGLYKRVSGRTALLHDGRARTIEEAILWHGGEASTSQLAFKHLSKDKRGYLVDFLKGI</sequence>
<evidence type="ECO:0000256" key="1">
    <source>
        <dbReference type="ARBA" id="ARBA00022617"/>
    </source>
</evidence>
<evidence type="ECO:0000256" key="3">
    <source>
        <dbReference type="ARBA" id="ARBA00023004"/>
    </source>
</evidence>
<dbReference type="Gene3D" id="1.10.760.10">
    <property type="entry name" value="Cytochrome c-like domain"/>
    <property type="match status" value="1"/>
</dbReference>
<dbReference type="GO" id="GO:0009055">
    <property type="term" value="F:electron transfer activity"/>
    <property type="evidence" value="ECO:0007669"/>
    <property type="project" value="InterPro"/>
</dbReference>
<accession>A0A1W1BL36</accession>
<dbReference type="InterPro" id="IPR010538">
    <property type="entry name" value="DHOR"/>
</dbReference>
<dbReference type="GO" id="GO:0004130">
    <property type="term" value="F:cytochrome-c peroxidase activity"/>
    <property type="evidence" value="ECO:0007669"/>
    <property type="project" value="TreeGrafter"/>
</dbReference>
<gene>
    <name evidence="5" type="ORF">MNB_SM-4-333</name>
</gene>
<dbReference type="InterPro" id="IPR009056">
    <property type="entry name" value="Cyt_c-like_dom"/>
</dbReference>
<dbReference type="AlphaFoldDB" id="A0A1W1BL36"/>